<reference evidence="2" key="2">
    <citation type="submission" date="2020-09" db="EMBL/GenBank/DDBJ databases">
        <authorList>
            <person name="Sun Q."/>
            <person name="Zhou Y."/>
        </authorList>
    </citation>
    <scope>NUCLEOTIDE SEQUENCE</scope>
    <source>
        <strain evidence="2">CGMCC 4.7272</strain>
    </source>
</reference>
<accession>A0A917KY13</accession>
<evidence type="ECO:0000313" key="3">
    <source>
        <dbReference type="Proteomes" id="UP000625682"/>
    </source>
</evidence>
<name>A0A917KY13_9ACTN</name>
<comment type="caution">
    <text evidence="2">The sequence shown here is derived from an EMBL/GenBank/DDBJ whole genome shotgun (WGS) entry which is preliminary data.</text>
</comment>
<dbReference type="Proteomes" id="UP000625682">
    <property type="component" value="Unassembled WGS sequence"/>
</dbReference>
<reference evidence="2" key="1">
    <citation type="journal article" date="2014" name="Int. J. Syst. Evol. Microbiol.">
        <title>Complete genome sequence of Corynebacterium casei LMG S-19264T (=DSM 44701T), isolated from a smear-ripened cheese.</title>
        <authorList>
            <consortium name="US DOE Joint Genome Institute (JGI-PGF)"/>
            <person name="Walter F."/>
            <person name="Albersmeier A."/>
            <person name="Kalinowski J."/>
            <person name="Ruckert C."/>
        </authorList>
    </citation>
    <scope>NUCLEOTIDE SEQUENCE</scope>
    <source>
        <strain evidence="2">CGMCC 4.7272</strain>
    </source>
</reference>
<dbReference type="AlphaFoldDB" id="A0A917KY13"/>
<sequence>MTGLMGAWASDMRGLTTLAPEPTFVNTVAGTVRRLVGTVGVPVISANQVPRWASPRRLGTRAVGPHQALCPDSARTRPRTLPSGRNKSRTKKQEREGWT</sequence>
<keyword evidence="3" id="KW-1185">Reference proteome</keyword>
<evidence type="ECO:0000256" key="1">
    <source>
        <dbReference type="SAM" id="MobiDB-lite"/>
    </source>
</evidence>
<gene>
    <name evidence="2" type="ORF">GCM10012282_31090</name>
</gene>
<proteinExistence type="predicted"/>
<organism evidence="2 3">
    <name type="scientific">Streptomyces lacrimifluminis</name>
    <dbReference type="NCBI Taxonomy" id="1500077"/>
    <lineage>
        <taxon>Bacteria</taxon>
        <taxon>Bacillati</taxon>
        <taxon>Actinomycetota</taxon>
        <taxon>Actinomycetes</taxon>
        <taxon>Kitasatosporales</taxon>
        <taxon>Streptomycetaceae</taxon>
        <taxon>Streptomyces</taxon>
    </lineage>
</organism>
<protein>
    <submittedName>
        <fullName evidence="2">Uncharacterized protein</fullName>
    </submittedName>
</protein>
<dbReference type="EMBL" id="BMMU01000008">
    <property type="protein sequence ID" value="GGJ32210.1"/>
    <property type="molecule type" value="Genomic_DNA"/>
</dbReference>
<feature type="region of interest" description="Disordered" evidence="1">
    <location>
        <begin position="56"/>
        <end position="99"/>
    </location>
</feature>
<evidence type="ECO:0000313" key="2">
    <source>
        <dbReference type="EMBL" id="GGJ32210.1"/>
    </source>
</evidence>